<dbReference type="AlphaFoldDB" id="A0AAV2P3M6"/>
<organism evidence="2 3">
    <name type="scientific">Lasius platythorax</name>
    <dbReference type="NCBI Taxonomy" id="488582"/>
    <lineage>
        <taxon>Eukaryota</taxon>
        <taxon>Metazoa</taxon>
        <taxon>Ecdysozoa</taxon>
        <taxon>Arthropoda</taxon>
        <taxon>Hexapoda</taxon>
        <taxon>Insecta</taxon>
        <taxon>Pterygota</taxon>
        <taxon>Neoptera</taxon>
        <taxon>Endopterygota</taxon>
        <taxon>Hymenoptera</taxon>
        <taxon>Apocrita</taxon>
        <taxon>Aculeata</taxon>
        <taxon>Formicoidea</taxon>
        <taxon>Formicidae</taxon>
        <taxon>Formicinae</taxon>
        <taxon>Lasius</taxon>
        <taxon>Lasius</taxon>
    </lineage>
</organism>
<feature type="region of interest" description="Disordered" evidence="1">
    <location>
        <begin position="1"/>
        <end position="27"/>
    </location>
</feature>
<sequence>MRQNDREPRRHGDRSASRVRQATPGSRGWLDTTTVAVAVAVVDVDSRSMIPVTALPSRALVETGGLKLSLRRGPVLRAWSCILRHETPGVALCRP</sequence>
<proteinExistence type="predicted"/>
<feature type="compositionally biased region" description="Basic and acidic residues" evidence="1">
    <location>
        <begin position="1"/>
        <end position="16"/>
    </location>
</feature>
<reference evidence="2" key="1">
    <citation type="submission" date="2024-04" db="EMBL/GenBank/DDBJ databases">
        <authorList>
            <consortium name="Molecular Ecology Group"/>
        </authorList>
    </citation>
    <scope>NUCLEOTIDE SEQUENCE</scope>
</reference>
<protein>
    <submittedName>
        <fullName evidence="2">Uncharacterized protein</fullName>
    </submittedName>
</protein>
<name>A0AAV2P3M6_9HYME</name>
<keyword evidence="3" id="KW-1185">Reference proteome</keyword>
<evidence type="ECO:0000313" key="2">
    <source>
        <dbReference type="EMBL" id="CAL1687233.1"/>
    </source>
</evidence>
<evidence type="ECO:0000256" key="1">
    <source>
        <dbReference type="SAM" id="MobiDB-lite"/>
    </source>
</evidence>
<evidence type="ECO:0000313" key="3">
    <source>
        <dbReference type="Proteomes" id="UP001497644"/>
    </source>
</evidence>
<accession>A0AAV2P3M6</accession>
<gene>
    <name evidence="2" type="ORF">LPLAT_LOCUS12470</name>
</gene>
<dbReference type="Proteomes" id="UP001497644">
    <property type="component" value="Chromosome 7"/>
</dbReference>
<dbReference type="EMBL" id="OZ034830">
    <property type="protein sequence ID" value="CAL1687233.1"/>
    <property type="molecule type" value="Genomic_DNA"/>
</dbReference>